<dbReference type="RefSeq" id="WP_319917624.1">
    <property type="nucleotide sequence ID" value="NZ_JAWZXF010000016.1"/>
</dbReference>
<sequence length="133" mass="14562">MTNLVPFSGRKGRLKFEDDSGNDGGDGSMEARVAKLESDVGHIMRDVSEIKQKLERVADDVNDLKVSFTSLSGRQDTFVTMLAAVDKKVDGLDKKFSTKEDVQIALHNQTKWLIVSMLAIVGGAIGFLKYVGL</sequence>
<accession>A0AAP6L2N3</accession>
<evidence type="ECO:0000256" key="2">
    <source>
        <dbReference type="SAM" id="Phobius"/>
    </source>
</evidence>
<evidence type="ECO:0000313" key="3">
    <source>
        <dbReference type="EMBL" id="MDX7923379.1"/>
    </source>
</evidence>
<evidence type="ECO:0000256" key="1">
    <source>
        <dbReference type="SAM" id="MobiDB-lite"/>
    </source>
</evidence>
<dbReference type="Proteomes" id="UP001285835">
    <property type="component" value="Unassembled WGS sequence"/>
</dbReference>
<feature type="region of interest" description="Disordered" evidence="1">
    <location>
        <begin position="1"/>
        <end position="28"/>
    </location>
</feature>
<evidence type="ECO:0000313" key="4">
    <source>
        <dbReference type="Proteomes" id="UP001285835"/>
    </source>
</evidence>
<comment type="caution">
    <text evidence="3">The sequence shown here is derived from an EMBL/GenBank/DDBJ whole genome shotgun (WGS) entry which is preliminary data.</text>
</comment>
<dbReference type="EMBL" id="JAWZXF010000016">
    <property type="protein sequence ID" value="MDX7923379.1"/>
    <property type="molecule type" value="Genomic_DNA"/>
</dbReference>
<keyword evidence="2" id="KW-0472">Membrane</keyword>
<keyword evidence="2" id="KW-0812">Transmembrane</keyword>
<dbReference type="AlphaFoldDB" id="A0AAP6L2N3"/>
<feature type="transmembrane region" description="Helical" evidence="2">
    <location>
        <begin position="112"/>
        <end position="131"/>
    </location>
</feature>
<proteinExistence type="predicted"/>
<keyword evidence="2" id="KW-1133">Transmembrane helix</keyword>
<protein>
    <recommendedName>
        <fullName evidence="5">DUF1640 domain-containing protein</fullName>
    </recommendedName>
</protein>
<gene>
    <name evidence="3" type="ORF">SJS82_15745</name>
</gene>
<reference evidence="3" key="1">
    <citation type="submission" date="2023-11" db="EMBL/GenBank/DDBJ databases">
        <title>WGS of Aeromonas in Northern Israel.</title>
        <authorList>
            <person name="Hershko Y."/>
        </authorList>
    </citation>
    <scope>NUCLEOTIDE SEQUENCE</scope>
    <source>
        <strain evidence="3">02297</strain>
    </source>
</reference>
<dbReference type="Gene3D" id="1.20.5.340">
    <property type="match status" value="1"/>
</dbReference>
<organism evidence="3 4">
    <name type="scientific">Aeromonas media</name>
    <dbReference type="NCBI Taxonomy" id="651"/>
    <lineage>
        <taxon>Bacteria</taxon>
        <taxon>Pseudomonadati</taxon>
        <taxon>Pseudomonadota</taxon>
        <taxon>Gammaproteobacteria</taxon>
        <taxon>Aeromonadales</taxon>
        <taxon>Aeromonadaceae</taxon>
        <taxon>Aeromonas</taxon>
    </lineage>
</organism>
<name>A0AAP6L2N3_AERME</name>
<evidence type="ECO:0008006" key="5">
    <source>
        <dbReference type="Google" id="ProtNLM"/>
    </source>
</evidence>